<feature type="non-terminal residue" evidence="7">
    <location>
        <position position="1"/>
    </location>
</feature>
<gene>
    <name evidence="7" type="ORF">FOZ62_018585</name>
</gene>
<keyword evidence="5" id="KW-0464">Manganese</keyword>
<dbReference type="GO" id="GO:0004722">
    <property type="term" value="F:protein serine/threonine phosphatase activity"/>
    <property type="evidence" value="ECO:0007669"/>
    <property type="project" value="UniProtKB-EC"/>
</dbReference>
<comment type="caution">
    <text evidence="7">The sequence shown here is derived from an EMBL/GenBank/DDBJ whole genome shotgun (WGS) entry which is preliminary data.</text>
</comment>
<accession>A0A7J6SD82</accession>
<evidence type="ECO:0000256" key="5">
    <source>
        <dbReference type="ARBA" id="ARBA00023211"/>
    </source>
</evidence>
<dbReference type="PANTHER" id="PTHR13832">
    <property type="entry name" value="PROTEIN PHOSPHATASE 2C"/>
    <property type="match status" value="1"/>
</dbReference>
<proteinExistence type="inferred from homology"/>
<dbReference type="SMART" id="SM00332">
    <property type="entry name" value="PP2Cc"/>
    <property type="match status" value="1"/>
</dbReference>
<evidence type="ECO:0000313" key="7">
    <source>
        <dbReference type="EMBL" id="KAF4730848.1"/>
    </source>
</evidence>
<evidence type="ECO:0000256" key="4">
    <source>
        <dbReference type="ARBA" id="ARBA00013081"/>
    </source>
</evidence>
<sequence length="150" mass="16432">ERPDDVAKGILVQFGSPSSGVLNVGCTAVTALLTKTHLVVANAGDSRAILCRGGRVVELSHDHKPNSDEEKRRIEAAGGYVEEITLTSKTQYRVNGNLNLSRAIGDHEYKKRDDLKPEQQIICSTPDIIVEKLTPEDEFFVLACDGVWDV</sequence>
<dbReference type="CDD" id="cd00143">
    <property type="entry name" value="PP2Cc"/>
    <property type="match status" value="1"/>
</dbReference>
<dbReference type="Pfam" id="PF00481">
    <property type="entry name" value="PP2C"/>
    <property type="match status" value="1"/>
</dbReference>
<protein>
    <recommendedName>
        <fullName evidence="4">protein-serine/threonine phosphatase</fullName>
        <ecNumber evidence="4">3.1.3.16</ecNumber>
    </recommendedName>
</protein>
<name>A0A7J6SD82_PEROL</name>
<dbReference type="EC" id="3.1.3.16" evidence="4"/>
<dbReference type="PROSITE" id="PS51746">
    <property type="entry name" value="PPM_2"/>
    <property type="match status" value="1"/>
</dbReference>
<evidence type="ECO:0000313" key="8">
    <source>
        <dbReference type="Proteomes" id="UP000574390"/>
    </source>
</evidence>
<reference evidence="7 8" key="1">
    <citation type="submission" date="2020-04" db="EMBL/GenBank/DDBJ databases">
        <title>Perkinsus olseni comparative genomics.</title>
        <authorList>
            <person name="Bogema D.R."/>
        </authorList>
    </citation>
    <scope>NUCLEOTIDE SEQUENCE [LARGE SCALE GENOMIC DNA]</scope>
    <source>
        <strain evidence="7">ATCC PRA-205</strain>
    </source>
</reference>
<organism evidence="7 8">
    <name type="scientific">Perkinsus olseni</name>
    <name type="common">Perkinsus atlanticus</name>
    <dbReference type="NCBI Taxonomy" id="32597"/>
    <lineage>
        <taxon>Eukaryota</taxon>
        <taxon>Sar</taxon>
        <taxon>Alveolata</taxon>
        <taxon>Perkinsozoa</taxon>
        <taxon>Perkinsea</taxon>
        <taxon>Perkinsida</taxon>
        <taxon>Perkinsidae</taxon>
        <taxon>Perkinsus</taxon>
    </lineage>
</organism>
<evidence type="ECO:0000256" key="1">
    <source>
        <dbReference type="ARBA" id="ARBA00001936"/>
    </source>
</evidence>
<comment type="cofactor">
    <cofactor evidence="2">
        <name>Mg(2+)</name>
        <dbReference type="ChEBI" id="CHEBI:18420"/>
    </cofactor>
</comment>
<comment type="cofactor">
    <cofactor evidence="1">
        <name>Mn(2+)</name>
        <dbReference type="ChEBI" id="CHEBI:29035"/>
    </cofactor>
</comment>
<feature type="non-terminal residue" evidence="7">
    <location>
        <position position="150"/>
    </location>
</feature>
<evidence type="ECO:0000256" key="3">
    <source>
        <dbReference type="ARBA" id="ARBA00006702"/>
    </source>
</evidence>
<evidence type="ECO:0000259" key="6">
    <source>
        <dbReference type="PROSITE" id="PS51746"/>
    </source>
</evidence>
<dbReference type="InterPro" id="IPR036457">
    <property type="entry name" value="PPM-type-like_dom_sf"/>
</dbReference>
<dbReference type="InterPro" id="IPR015655">
    <property type="entry name" value="PP2C"/>
</dbReference>
<dbReference type="InterPro" id="IPR001932">
    <property type="entry name" value="PPM-type_phosphatase-like_dom"/>
</dbReference>
<feature type="domain" description="PPM-type phosphatase" evidence="6">
    <location>
        <begin position="1"/>
        <end position="150"/>
    </location>
</feature>
<dbReference type="PANTHER" id="PTHR13832:SF565">
    <property type="entry name" value="AT28366P-RELATED"/>
    <property type="match status" value="1"/>
</dbReference>
<dbReference type="Proteomes" id="UP000574390">
    <property type="component" value="Unassembled WGS sequence"/>
</dbReference>
<evidence type="ECO:0000256" key="2">
    <source>
        <dbReference type="ARBA" id="ARBA00001946"/>
    </source>
</evidence>
<dbReference type="Gene3D" id="3.60.40.10">
    <property type="entry name" value="PPM-type phosphatase domain"/>
    <property type="match status" value="1"/>
</dbReference>
<dbReference type="SUPFAM" id="SSF81606">
    <property type="entry name" value="PP2C-like"/>
    <property type="match status" value="1"/>
</dbReference>
<dbReference type="AlphaFoldDB" id="A0A7J6SD82"/>
<comment type="similarity">
    <text evidence="3">Belongs to the PP2C family.</text>
</comment>
<dbReference type="EMBL" id="JABANM010015560">
    <property type="protein sequence ID" value="KAF4730848.1"/>
    <property type="molecule type" value="Genomic_DNA"/>
</dbReference>